<sequence length="94" mass="10434">MHLRAPTPKAMHHRARHKTIPPLITHIKSRNLVCMKNISECGPIGINAAHILTVSVVIKPFRRTHSNKRSADSDVARLNRSSESSVCEEFVSSG</sequence>
<dbReference type="Proteomes" id="UP000030748">
    <property type="component" value="Unassembled WGS sequence"/>
</dbReference>
<accession>A0A022QL69</accession>
<evidence type="ECO:0000256" key="1">
    <source>
        <dbReference type="SAM" id="MobiDB-lite"/>
    </source>
</evidence>
<evidence type="ECO:0000313" key="3">
    <source>
        <dbReference type="Proteomes" id="UP000030748"/>
    </source>
</evidence>
<proteinExistence type="predicted"/>
<dbReference type="EMBL" id="KI631456">
    <property type="protein sequence ID" value="EYU27983.1"/>
    <property type="molecule type" value="Genomic_DNA"/>
</dbReference>
<feature type="region of interest" description="Disordered" evidence="1">
    <location>
        <begin position="65"/>
        <end position="94"/>
    </location>
</feature>
<keyword evidence="3" id="KW-1185">Reference proteome</keyword>
<reference evidence="2 3" key="1">
    <citation type="journal article" date="2013" name="Proc. Natl. Acad. Sci. U.S.A.">
        <title>Fine-scale variation in meiotic recombination in Mimulus inferred from population shotgun sequencing.</title>
        <authorList>
            <person name="Hellsten U."/>
            <person name="Wright K.M."/>
            <person name="Jenkins J."/>
            <person name="Shu S."/>
            <person name="Yuan Y."/>
            <person name="Wessler S.R."/>
            <person name="Schmutz J."/>
            <person name="Willis J.H."/>
            <person name="Rokhsar D.S."/>
        </authorList>
    </citation>
    <scope>NUCLEOTIDE SEQUENCE [LARGE SCALE GENOMIC DNA]</scope>
    <source>
        <strain evidence="3">cv. DUN x IM62</strain>
    </source>
</reference>
<protein>
    <submittedName>
        <fullName evidence="2">Uncharacterized protein</fullName>
    </submittedName>
</protein>
<name>A0A022QL69_ERYGU</name>
<feature type="compositionally biased region" description="Low complexity" evidence="1">
    <location>
        <begin position="81"/>
        <end position="94"/>
    </location>
</feature>
<dbReference type="AlphaFoldDB" id="A0A022QL69"/>
<evidence type="ECO:0000313" key="2">
    <source>
        <dbReference type="EMBL" id="EYU27983.1"/>
    </source>
</evidence>
<gene>
    <name evidence="2" type="ORF">MIMGU_mgv1a017071mg</name>
</gene>
<organism evidence="2 3">
    <name type="scientific">Erythranthe guttata</name>
    <name type="common">Yellow monkey flower</name>
    <name type="synonym">Mimulus guttatus</name>
    <dbReference type="NCBI Taxonomy" id="4155"/>
    <lineage>
        <taxon>Eukaryota</taxon>
        <taxon>Viridiplantae</taxon>
        <taxon>Streptophyta</taxon>
        <taxon>Embryophyta</taxon>
        <taxon>Tracheophyta</taxon>
        <taxon>Spermatophyta</taxon>
        <taxon>Magnoliopsida</taxon>
        <taxon>eudicotyledons</taxon>
        <taxon>Gunneridae</taxon>
        <taxon>Pentapetalae</taxon>
        <taxon>asterids</taxon>
        <taxon>lamiids</taxon>
        <taxon>Lamiales</taxon>
        <taxon>Phrymaceae</taxon>
        <taxon>Erythranthe</taxon>
    </lineage>
</organism>